<dbReference type="InterPro" id="IPR011712">
    <property type="entry name" value="Sig_transdc_His_kin_sub3_dim/P"/>
</dbReference>
<dbReference type="Gene3D" id="1.25.40.10">
    <property type="entry name" value="Tetratricopeptide repeat domain"/>
    <property type="match status" value="2"/>
</dbReference>
<evidence type="ECO:0000256" key="3">
    <source>
        <dbReference type="ARBA" id="ARBA00022553"/>
    </source>
</evidence>
<dbReference type="EMBL" id="QCXX01000008">
    <property type="protein sequence ID" value="PUV21971.1"/>
    <property type="molecule type" value="Genomic_DNA"/>
</dbReference>
<reference evidence="13 14" key="1">
    <citation type="submission" date="2018-04" db="EMBL/GenBank/DDBJ databases">
        <title>Sphingobacterium sp. M46 Genome.</title>
        <authorList>
            <person name="Cheng J."/>
            <person name="Li Y."/>
        </authorList>
    </citation>
    <scope>NUCLEOTIDE SEQUENCE [LARGE SCALE GENOMIC DNA]</scope>
    <source>
        <strain evidence="13 14">M46</strain>
    </source>
</reference>
<feature type="repeat" description="TPR" evidence="9">
    <location>
        <begin position="172"/>
        <end position="205"/>
    </location>
</feature>
<dbReference type="GO" id="GO:0000155">
    <property type="term" value="F:phosphorelay sensor kinase activity"/>
    <property type="evidence" value="ECO:0007669"/>
    <property type="project" value="InterPro"/>
</dbReference>
<keyword evidence="8" id="KW-0902">Two-component regulatory system</keyword>
<keyword evidence="10" id="KW-0472">Membrane</keyword>
<dbReference type="InterPro" id="IPR005467">
    <property type="entry name" value="His_kinase_dom"/>
</dbReference>
<dbReference type="Gene3D" id="3.30.565.10">
    <property type="entry name" value="Histidine kinase-like ATPase, C-terminal domain"/>
    <property type="match status" value="1"/>
</dbReference>
<dbReference type="InterPro" id="IPR011990">
    <property type="entry name" value="TPR-like_helical_dom_sf"/>
</dbReference>
<dbReference type="RefSeq" id="WP_108636212.1">
    <property type="nucleotide sequence ID" value="NZ_QCXX01000008.1"/>
</dbReference>
<dbReference type="Pfam" id="PF07730">
    <property type="entry name" value="HisKA_3"/>
    <property type="match status" value="1"/>
</dbReference>
<dbReference type="PROSITE" id="PS50005">
    <property type="entry name" value="TPR"/>
    <property type="match status" value="1"/>
</dbReference>
<dbReference type="AlphaFoldDB" id="A0A363NMV3"/>
<dbReference type="PROSITE" id="PS50109">
    <property type="entry name" value="HIS_KIN"/>
    <property type="match status" value="1"/>
</dbReference>
<name>A0A363NMV3_9SPHI</name>
<keyword evidence="10" id="KW-0812">Transmembrane</keyword>
<feature type="signal peptide" evidence="11">
    <location>
        <begin position="1"/>
        <end position="22"/>
    </location>
</feature>
<dbReference type="OrthoDB" id="9778366at2"/>
<dbReference type="SMART" id="SM00387">
    <property type="entry name" value="HATPase_c"/>
    <property type="match status" value="1"/>
</dbReference>
<evidence type="ECO:0000256" key="9">
    <source>
        <dbReference type="PROSITE-ProRule" id="PRU00339"/>
    </source>
</evidence>
<organism evidence="13 14">
    <name type="scientific">Sphingobacterium athyrii</name>
    <dbReference type="NCBI Taxonomy" id="2152717"/>
    <lineage>
        <taxon>Bacteria</taxon>
        <taxon>Pseudomonadati</taxon>
        <taxon>Bacteroidota</taxon>
        <taxon>Sphingobacteriia</taxon>
        <taxon>Sphingobacteriales</taxon>
        <taxon>Sphingobacteriaceae</taxon>
        <taxon>Sphingobacterium</taxon>
    </lineage>
</organism>
<evidence type="ECO:0000313" key="13">
    <source>
        <dbReference type="EMBL" id="PUV21971.1"/>
    </source>
</evidence>
<evidence type="ECO:0000256" key="8">
    <source>
        <dbReference type="ARBA" id="ARBA00023012"/>
    </source>
</evidence>
<comment type="caution">
    <text evidence="13">The sequence shown here is derived from an EMBL/GenBank/DDBJ whole genome shotgun (WGS) entry which is preliminary data.</text>
</comment>
<dbReference type="SUPFAM" id="SSF48452">
    <property type="entry name" value="TPR-like"/>
    <property type="match status" value="2"/>
</dbReference>
<keyword evidence="3" id="KW-0597">Phosphoprotein</keyword>
<evidence type="ECO:0000256" key="10">
    <source>
        <dbReference type="SAM" id="Phobius"/>
    </source>
</evidence>
<keyword evidence="6 13" id="KW-0418">Kinase</keyword>
<keyword evidence="10" id="KW-1133">Transmembrane helix</keyword>
<feature type="chain" id="PRO_5016752907" description="histidine kinase" evidence="11">
    <location>
        <begin position="23"/>
        <end position="653"/>
    </location>
</feature>
<evidence type="ECO:0000256" key="11">
    <source>
        <dbReference type="SAM" id="SignalP"/>
    </source>
</evidence>
<dbReference type="PANTHER" id="PTHR24421:SF10">
    <property type="entry name" value="NITRATE_NITRITE SENSOR PROTEIN NARQ"/>
    <property type="match status" value="1"/>
</dbReference>
<dbReference type="SMART" id="SM00028">
    <property type="entry name" value="TPR"/>
    <property type="match status" value="3"/>
</dbReference>
<gene>
    <name evidence="13" type="ORF">DCO56_23840</name>
</gene>
<keyword evidence="9" id="KW-0802">TPR repeat</keyword>
<keyword evidence="11" id="KW-0732">Signal</keyword>
<dbReference type="InterPro" id="IPR019734">
    <property type="entry name" value="TPR_rpt"/>
</dbReference>
<protein>
    <recommendedName>
        <fullName evidence="2">histidine kinase</fullName>
        <ecNumber evidence="2">2.7.13.3</ecNumber>
    </recommendedName>
</protein>
<feature type="domain" description="Histidine kinase" evidence="12">
    <location>
        <begin position="468"/>
        <end position="653"/>
    </location>
</feature>
<dbReference type="PANTHER" id="PTHR24421">
    <property type="entry name" value="NITRATE/NITRITE SENSOR PROTEIN NARX-RELATED"/>
    <property type="match status" value="1"/>
</dbReference>
<accession>A0A363NMV3</accession>
<evidence type="ECO:0000313" key="14">
    <source>
        <dbReference type="Proteomes" id="UP000250831"/>
    </source>
</evidence>
<comment type="catalytic activity">
    <reaction evidence="1">
        <text>ATP + protein L-histidine = ADP + protein N-phospho-L-histidine.</text>
        <dbReference type="EC" id="2.7.13.3"/>
    </reaction>
</comment>
<evidence type="ECO:0000259" key="12">
    <source>
        <dbReference type="PROSITE" id="PS50109"/>
    </source>
</evidence>
<feature type="transmembrane region" description="Helical" evidence="10">
    <location>
        <begin position="409"/>
        <end position="432"/>
    </location>
</feature>
<dbReference type="InterPro" id="IPR050482">
    <property type="entry name" value="Sensor_HK_TwoCompSys"/>
</dbReference>
<dbReference type="InterPro" id="IPR003594">
    <property type="entry name" value="HATPase_dom"/>
</dbReference>
<dbReference type="GO" id="GO:0046983">
    <property type="term" value="F:protein dimerization activity"/>
    <property type="evidence" value="ECO:0007669"/>
    <property type="project" value="InterPro"/>
</dbReference>
<keyword evidence="14" id="KW-1185">Reference proteome</keyword>
<dbReference type="GO" id="GO:0005524">
    <property type="term" value="F:ATP binding"/>
    <property type="evidence" value="ECO:0007669"/>
    <property type="project" value="UniProtKB-KW"/>
</dbReference>
<keyword evidence="4" id="KW-0808">Transferase</keyword>
<dbReference type="Proteomes" id="UP000250831">
    <property type="component" value="Unassembled WGS sequence"/>
</dbReference>
<keyword evidence="7" id="KW-0067">ATP-binding</keyword>
<dbReference type="CDD" id="cd16917">
    <property type="entry name" value="HATPase_UhpB-NarQ-NarX-like"/>
    <property type="match status" value="1"/>
</dbReference>
<dbReference type="EC" id="2.7.13.3" evidence="2"/>
<proteinExistence type="predicted"/>
<evidence type="ECO:0000256" key="1">
    <source>
        <dbReference type="ARBA" id="ARBA00000085"/>
    </source>
</evidence>
<dbReference type="Gene3D" id="1.20.5.1930">
    <property type="match status" value="1"/>
</dbReference>
<evidence type="ECO:0000256" key="7">
    <source>
        <dbReference type="ARBA" id="ARBA00022840"/>
    </source>
</evidence>
<keyword evidence="5" id="KW-0547">Nucleotide-binding</keyword>
<dbReference type="GO" id="GO:0016020">
    <property type="term" value="C:membrane"/>
    <property type="evidence" value="ECO:0007669"/>
    <property type="project" value="InterPro"/>
</dbReference>
<dbReference type="InterPro" id="IPR036890">
    <property type="entry name" value="HATPase_C_sf"/>
</dbReference>
<evidence type="ECO:0000256" key="2">
    <source>
        <dbReference type="ARBA" id="ARBA00012438"/>
    </source>
</evidence>
<dbReference type="SUPFAM" id="SSF55874">
    <property type="entry name" value="ATPase domain of HSP90 chaperone/DNA topoisomerase II/histidine kinase"/>
    <property type="match status" value="1"/>
</dbReference>
<sequence>MKKLVFLTILLCSMLLSAFALQQSGPSTSFIDSLRNVFNTVKNDSLRARAALLIANQSMFEKKDSVTALRYLGEAQKLCVKQSYLKALYTYYRASHTFMTAGETNECQQLYRQAAVMLEKFNTREAYEFWVKAWWNYAMIIDHKDDRKSMVKIQIDKIIPAAIKQKDYNQAAKSYQAIGSALKEIGDTEKGIYYFKKGLELYEKYPLSKERHAISLLNLAREYVESRELNLAKSYLLKSEQILDTLKESLAHLNYGETASMYYCAMNDFPKALQVVEKALKIAERLNMPYEIGMMHYQKFNIFYSLGKYELALKELKIVMRDMPYDMTSNMQQIAKDLSNTYVKLNDYPNAYKWLGKHVAIKDSLAQAAYKSEIAGLETRFRTAEKNEKIMRLEFEQRQTVLQQKNQRLYNYILGIFSLVLLLLLGLSVYLYRQHRRRAQRDLELLAQQQELQVTKALLEGEEQERHRVARDLHDGLGGHLTAMRLQISSEGNQPVLDGIKSQLDQMISDVRLIAHNMMPENLSRSGLLVALEDLCTLMQHGTAVIELQCNGLSSTIAENMQLNIYRIIQELINNAIRHGNADQIIVQCLQNERGFLIGVDDNGKGFDVREVVEAKGGMGLKNVQMRVAYLNGKMNISSQPGAGTSVNIEINV</sequence>
<evidence type="ECO:0000256" key="6">
    <source>
        <dbReference type="ARBA" id="ARBA00022777"/>
    </source>
</evidence>
<evidence type="ECO:0000256" key="5">
    <source>
        <dbReference type="ARBA" id="ARBA00022741"/>
    </source>
</evidence>
<evidence type="ECO:0000256" key="4">
    <source>
        <dbReference type="ARBA" id="ARBA00022679"/>
    </source>
</evidence>
<dbReference type="Pfam" id="PF02518">
    <property type="entry name" value="HATPase_c"/>
    <property type="match status" value="1"/>
</dbReference>